<evidence type="ECO:0000256" key="1">
    <source>
        <dbReference type="SAM" id="MobiDB-lite"/>
    </source>
</evidence>
<gene>
    <name evidence="2" type="ORF">NESM_000582200</name>
</gene>
<comment type="caution">
    <text evidence="2">The sequence shown here is derived from an EMBL/GenBank/DDBJ whole genome shotgun (WGS) entry which is preliminary data.</text>
</comment>
<protein>
    <submittedName>
        <fullName evidence="2">Uncharacterized protein</fullName>
    </submittedName>
</protein>
<keyword evidence="3" id="KW-1185">Reference proteome</keyword>
<name>A0AAW0EQZ1_9TRYP</name>
<reference evidence="2 3" key="1">
    <citation type="journal article" date="2021" name="MBio">
        <title>A New Model Trypanosomatid, Novymonas esmeraldas: Genomic Perception of Its 'Candidatus Pandoraea novymonadis' Endosymbiont.</title>
        <authorList>
            <person name="Zakharova A."/>
            <person name="Saura A."/>
            <person name="Butenko A."/>
            <person name="Podesvova L."/>
            <person name="Warmusova S."/>
            <person name="Kostygov A.Y."/>
            <person name="Nenarokova A."/>
            <person name="Lukes J."/>
            <person name="Opperdoes F.R."/>
            <person name="Yurchenko V."/>
        </authorList>
    </citation>
    <scope>NUCLEOTIDE SEQUENCE [LARGE SCALE GENOMIC DNA]</scope>
    <source>
        <strain evidence="2 3">E262AT.01</strain>
    </source>
</reference>
<feature type="region of interest" description="Disordered" evidence="1">
    <location>
        <begin position="1"/>
        <end position="22"/>
    </location>
</feature>
<accession>A0AAW0EQZ1</accession>
<proteinExistence type="predicted"/>
<dbReference type="EMBL" id="JAECZO010000076">
    <property type="protein sequence ID" value="KAK7196448.1"/>
    <property type="molecule type" value="Genomic_DNA"/>
</dbReference>
<dbReference type="AlphaFoldDB" id="A0AAW0EQZ1"/>
<dbReference type="Proteomes" id="UP001430356">
    <property type="component" value="Unassembled WGS sequence"/>
</dbReference>
<sequence>MDFTTPRRSVLPAGTFGEPTHSLTGTKHARFVNRYSPAYDTPYEHAQLNTGVYLDEELLDELTEDRRAGVRYHLVADKVFKAYQLERKSFASIMRS</sequence>
<evidence type="ECO:0000313" key="2">
    <source>
        <dbReference type="EMBL" id="KAK7196448.1"/>
    </source>
</evidence>
<organism evidence="2 3">
    <name type="scientific">Novymonas esmeraldas</name>
    <dbReference type="NCBI Taxonomy" id="1808958"/>
    <lineage>
        <taxon>Eukaryota</taxon>
        <taxon>Discoba</taxon>
        <taxon>Euglenozoa</taxon>
        <taxon>Kinetoplastea</taxon>
        <taxon>Metakinetoplastina</taxon>
        <taxon>Trypanosomatida</taxon>
        <taxon>Trypanosomatidae</taxon>
        <taxon>Novymonas</taxon>
    </lineage>
</organism>
<evidence type="ECO:0000313" key="3">
    <source>
        <dbReference type="Proteomes" id="UP001430356"/>
    </source>
</evidence>